<reference evidence="1 2" key="1">
    <citation type="journal article" date="2019" name="Genome Biol. Evol.">
        <title>Insights into the evolution of the New World diploid cottons (Gossypium, subgenus Houzingenia) based on genome sequencing.</title>
        <authorList>
            <person name="Grover C.E."/>
            <person name="Arick M.A. 2nd"/>
            <person name="Thrash A."/>
            <person name="Conover J.L."/>
            <person name="Sanders W.S."/>
            <person name="Peterson D.G."/>
            <person name="Frelichowski J.E."/>
            <person name="Scheffler J.A."/>
            <person name="Scheffler B.E."/>
            <person name="Wendel J.F."/>
        </authorList>
    </citation>
    <scope>NUCLEOTIDE SEQUENCE [LARGE SCALE GENOMIC DNA]</scope>
    <source>
        <strain evidence="1">185</strain>
        <tissue evidence="1">Leaf</tissue>
    </source>
</reference>
<feature type="non-terminal residue" evidence="1">
    <location>
        <position position="1"/>
    </location>
</feature>
<dbReference type="Pfam" id="PF01603">
    <property type="entry name" value="B56"/>
    <property type="match status" value="1"/>
</dbReference>
<dbReference type="EMBL" id="JABFAA010000013">
    <property type="protein sequence ID" value="MBA0699347.1"/>
    <property type="molecule type" value="Genomic_DNA"/>
</dbReference>
<dbReference type="Gene3D" id="1.25.10.10">
    <property type="entry name" value="Leucine-rich Repeat Variant"/>
    <property type="match status" value="1"/>
</dbReference>
<dbReference type="InterPro" id="IPR016024">
    <property type="entry name" value="ARM-type_fold"/>
</dbReference>
<proteinExistence type="predicted"/>
<evidence type="ECO:0000313" key="2">
    <source>
        <dbReference type="Proteomes" id="UP000593577"/>
    </source>
</evidence>
<name>A0A7J8YIB7_GOSAI</name>
<dbReference type="GO" id="GO:0007165">
    <property type="term" value="P:signal transduction"/>
    <property type="evidence" value="ECO:0007669"/>
    <property type="project" value="InterPro"/>
</dbReference>
<comment type="caution">
    <text evidence="1">The sequence shown here is derived from an EMBL/GenBank/DDBJ whole genome shotgun (WGS) entry which is preliminary data.</text>
</comment>
<sequence>RKKRINYLKVIEKFRNGKRASERGGREHCGVGEGSIINGFVVPLKENHKLLLTRVLLPQRNTRSLQVQHKQLAYCISQFVLGEVVVVENMDPDQALLHPNNKVFQQLTQNVKAMDPTLYYRMPRFWECSNSEVKKENEGTVGFVVMGQQPNNSMASPLTSTFLWAHKSRVGPLLEKGRLAAPLYESWTDEK</sequence>
<dbReference type="InterPro" id="IPR011989">
    <property type="entry name" value="ARM-like"/>
</dbReference>
<dbReference type="GO" id="GO:0019888">
    <property type="term" value="F:protein phosphatase regulator activity"/>
    <property type="evidence" value="ECO:0007669"/>
    <property type="project" value="InterPro"/>
</dbReference>
<gene>
    <name evidence="1" type="ORF">Goari_000993</name>
</gene>
<dbReference type="PANTHER" id="PTHR10257:SF28">
    <property type="entry name" value="SERINE_THREONINE PROTEIN PHOSPHATASE 2A REGULATORY SUBUNIT"/>
    <property type="match status" value="1"/>
</dbReference>
<dbReference type="SUPFAM" id="SSF48371">
    <property type="entry name" value="ARM repeat"/>
    <property type="match status" value="1"/>
</dbReference>
<dbReference type="AlphaFoldDB" id="A0A7J8YIB7"/>
<organism evidence="1 2">
    <name type="scientific">Gossypium aridum</name>
    <name type="common">American cotton</name>
    <name type="synonym">Erioxylum aridum</name>
    <dbReference type="NCBI Taxonomy" id="34290"/>
    <lineage>
        <taxon>Eukaryota</taxon>
        <taxon>Viridiplantae</taxon>
        <taxon>Streptophyta</taxon>
        <taxon>Embryophyta</taxon>
        <taxon>Tracheophyta</taxon>
        <taxon>Spermatophyta</taxon>
        <taxon>Magnoliopsida</taxon>
        <taxon>eudicotyledons</taxon>
        <taxon>Gunneridae</taxon>
        <taxon>Pentapetalae</taxon>
        <taxon>rosids</taxon>
        <taxon>malvids</taxon>
        <taxon>Malvales</taxon>
        <taxon>Malvaceae</taxon>
        <taxon>Malvoideae</taxon>
        <taxon>Gossypium</taxon>
    </lineage>
</organism>
<accession>A0A7J8YIB7</accession>
<keyword evidence="2" id="KW-1185">Reference proteome</keyword>
<feature type="non-terminal residue" evidence="1">
    <location>
        <position position="191"/>
    </location>
</feature>
<dbReference type="PANTHER" id="PTHR10257">
    <property type="entry name" value="SERINE/THREONINE PROTEIN PHOSPHATASE 2A PP2A REGULATORY SUBUNIT B"/>
    <property type="match status" value="1"/>
</dbReference>
<protein>
    <submittedName>
        <fullName evidence="1">Uncharacterized protein</fullName>
    </submittedName>
</protein>
<dbReference type="Proteomes" id="UP000593577">
    <property type="component" value="Unassembled WGS sequence"/>
</dbReference>
<evidence type="ECO:0000313" key="1">
    <source>
        <dbReference type="EMBL" id="MBA0699347.1"/>
    </source>
</evidence>
<dbReference type="InterPro" id="IPR002554">
    <property type="entry name" value="PP2A_B56"/>
</dbReference>
<dbReference type="GO" id="GO:0000159">
    <property type="term" value="C:protein phosphatase type 2A complex"/>
    <property type="evidence" value="ECO:0007669"/>
    <property type="project" value="InterPro"/>
</dbReference>